<dbReference type="AlphaFoldDB" id="A0AAD5YEQ8"/>
<keyword evidence="9" id="KW-1185">Reference proteome</keyword>
<evidence type="ECO:0000256" key="1">
    <source>
        <dbReference type="ARBA" id="ARBA00004496"/>
    </source>
</evidence>
<dbReference type="PANTHER" id="PTHR11579:SF0">
    <property type="entry name" value="PROTEIN-L-ISOASPARTATE(D-ASPARTATE) O-METHYLTRANSFERASE"/>
    <property type="match status" value="1"/>
</dbReference>
<dbReference type="GO" id="GO:0005737">
    <property type="term" value="C:cytoplasm"/>
    <property type="evidence" value="ECO:0007669"/>
    <property type="project" value="UniProtKB-SubCell"/>
</dbReference>
<dbReference type="PROSITE" id="PS01279">
    <property type="entry name" value="PCMT"/>
    <property type="match status" value="1"/>
</dbReference>
<accession>A0AAD5YEQ8</accession>
<protein>
    <recommendedName>
        <fullName evidence="3">protein-L-isoaspartate(D-aspartate) O-methyltransferase</fullName>
        <ecNumber evidence="3">2.1.1.77</ecNumber>
    </recommendedName>
</protein>
<dbReference type="CDD" id="cd02440">
    <property type="entry name" value="AdoMet_MTases"/>
    <property type="match status" value="1"/>
</dbReference>
<dbReference type="EC" id="2.1.1.77" evidence="3"/>
<dbReference type="Proteomes" id="UP001212997">
    <property type="component" value="Unassembled WGS sequence"/>
</dbReference>
<dbReference type="GO" id="GO:0004719">
    <property type="term" value="F:protein-L-isoaspartate (D-aspartate) O-methyltransferase activity"/>
    <property type="evidence" value="ECO:0007669"/>
    <property type="project" value="UniProtKB-EC"/>
</dbReference>
<reference evidence="8" key="1">
    <citation type="submission" date="2022-07" db="EMBL/GenBank/DDBJ databases">
        <title>Genome Sequence of Physisporinus lineatus.</title>
        <authorList>
            <person name="Buettner E."/>
        </authorList>
    </citation>
    <scope>NUCLEOTIDE SEQUENCE</scope>
    <source>
        <strain evidence="8">VT162</strain>
    </source>
</reference>
<dbReference type="Pfam" id="PF01135">
    <property type="entry name" value="PCMT"/>
    <property type="match status" value="1"/>
</dbReference>
<gene>
    <name evidence="8" type="ORF">NLI96_g10044</name>
</gene>
<comment type="caution">
    <text evidence="8">The sequence shown here is derived from an EMBL/GenBank/DDBJ whole genome shotgun (WGS) entry which is preliminary data.</text>
</comment>
<dbReference type="PANTHER" id="PTHR11579">
    <property type="entry name" value="PROTEIN-L-ISOASPARTATE O-METHYLTRANSFERASE"/>
    <property type="match status" value="1"/>
</dbReference>
<evidence type="ECO:0000313" key="8">
    <source>
        <dbReference type="EMBL" id="KAJ3478034.1"/>
    </source>
</evidence>
<sequence>MAWTCSGSTSAELISNMVKSGLIHSDRVATAMKKVDRAWPIGHSATISAPHMHAHAIENLLPHINPSSRVLDIGSGSGYLCAVIHHLLGPNGKVVGIEHIPELVAWSKTNLNNDGLEEALKSGQIEVHVGDGRQGWPEAAPFDAIHVGAAAPTIPQALIDQLASPGRMFIPVGIHSQSIIQVDKDENGKVTQKKLFGVMVTPSFIHCQAVFSIDMSSGLNLPHLNLDVLLVIIQHVEERIDVSSFVKTCKAFRRFSAHHLLDPRLGKVHLRRQNQVSSFCRFMSAETSGPLRAGSLRQLHTTYSFREGPVELAYGLADIVQRSVNLQELTFKDDSLEELLTIGGQAALNALIHLKSHTKLKRFCTGEINDRGMELLRLIETNSITDLGVSYFPLSLDAPWTSVSPIPILRKFHSSVTNLDLTNFDLTGVDAIQCPLVRTLRLELYDRPTLPTMTLIHAFPNVDTFILERDMENIVWEHDALRRNNTLPESLFDVYWENLKYVEGKPTELYILRLPCHVHELHMKFDFVNCTRRHVLRVLEDSTPTVVEFSVDDATSYTDIYPLAEFINKLRSFKTSHLRLQVTLVGDPWDIERYLSYVVHAFSQPSVLQYVWFDMESGAHDWIVRAPDRSVIPGIVQKYLEPMDAEREALSIAKRLPSLKRIGFDIYKSEKARGFWDVVRSAEPVGSDESVSLLRLDSLADEGSTRRERFWNTTKD</sequence>
<comment type="similarity">
    <text evidence="2">Belongs to the methyltransferase superfamily. L-isoaspartyl/D-aspartyl protein methyltransferase family.</text>
</comment>
<name>A0AAD5YEQ8_9APHY</name>
<dbReference type="InterPro" id="IPR029063">
    <property type="entry name" value="SAM-dependent_MTases_sf"/>
</dbReference>
<dbReference type="Gene3D" id="3.40.50.150">
    <property type="entry name" value="Vaccinia Virus protein VP39"/>
    <property type="match status" value="1"/>
</dbReference>
<comment type="subcellular location">
    <subcellularLocation>
        <location evidence="1">Cytoplasm</location>
    </subcellularLocation>
</comment>
<evidence type="ECO:0000256" key="2">
    <source>
        <dbReference type="ARBA" id="ARBA00005369"/>
    </source>
</evidence>
<keyword evidence="6" id="KW-0808">Transferase</keyword>
<dbReference type="NCBIfam" id="TIGR00080">
    <property type="entry name" value="pimt"/>
    <property type="match status" value="1"/>
</dbReference>
<dbReference type="SUPFAM" id="SSF53335">
    <property type="entry name" value="S-adenosyl-L-methionine-dependent methyltransferases"/>
    <property type="match status" value="1"/>
</dbReference>
<keyword evidence="5" id="KW-0489">Methyltransferase</keyword>
<dbReference type="EMBL" id="JANAWD010000543">
    <property type="protein sequence ID" value="KAJ3478034.1"/>
    <property type="molecule type" value="Genomic_DNA"/>
</dbReference>
<evidence type="ECO:0000256" key="3">
    <source>
        <dbReference type="ARBA" id="ARBA00011890"/>
    </source>
</evidence>
<organism evidence="8 9">
    <name type="scientific">Meripilus lineatus</name>
    <dbReference type="NCBI Taxonomy" id="2056292"/>
    <lineage>
        <taxon>Eukaryota</taxon>
        <taxon>Fungi</taxon>
        <taxon>Dikarya</taxon>
        <taxon>Basidiomycota</taxon>
        <taxon>Agaricomycotina</taxon>
        <taxon>Agaricomycetes</taxon>
        <taxon>Polyporales</taxon>
        <taxon>Meripilaceae</taxon>
        <taxon>Meripilus</taxon>
    </lineage>
</organism>
<evidence type="ECO:0000256" key="7">
    <source>
        <dbReference type="ARBA" id="ARBA00022691"/>
    </source>
</evidence>
<evidence type="ECO:0000313" key="9">
    <source>
        <dbReference type="Proteomes" id="UP001212997"/>
    </source>
</evidence>
<evidence type="ECO:0000256" key="5">
    <source>
        <dbReference type="ARBA" id="ARBA00022603"/>
    </source>
</evidence>
<keyword evidence="7" id="KW-0949">S-adenosyl-L-methionine</keyword>
<proteinExistence type="inferred from homology"/>
<evidence type="ECO:0000256" key="6">
    <source>
        <dbReference type="ARBA" id="ARBA00022679"/>
    </source>
</evidence>
<keyword evidence="4" id="KW-0963">Cytoplasm</keyword>
<dbReference type="InterPro" id="IPR000682">
    <property type="entry name" value="PCMT"/>
</dbReference>
<evidence type="ECO:0000256" key="4">
    <source>
        <dbReference type="ARBA" id="ARBA00022490"/>
    </source>
</evidence>
<dbReference type="GO" id="GO:0032259">
    <property type="term" value="P:methylation"/>
    <property type="evidence" value="ECO:0007669"/>
    <property type="project" value="UniProtKB-KW"/>
</dbReference>